<dbReference type="STRING" id="200361.A0A453A800"/>
<dbReference type="EnsemblPlants" id="AET2Gv20018900.1">
    <property type="protein sequence ID" value="AET2Gv20018900.1"/>
    <property type="gene ID" value="AET2Gv20018900"/>
</dbReference>
<proteinExistence type="predicted"/>
<reference evidence="3" key="2">
    <citation type="journal article" date="2017" name="Nat. Plants">
        <title>The Aegilops tauschii genome reveals multiple impacts of transposons.</title>
        <authorList>
            <person name="Zhao G."/>
            <person name="Zou C."/>
            <person name="Li K."/>
            <person name="Wang K."/>
            <person name="Li T."/>
            <person name="Gao L."/>
            <person name="Zhang X."/>
            <person name="Wang H."/>
            <person name="Yang Z."/>
            <person name="Liu X."/>
            <person name="Jiang W."/>
            <person name="Mao L."/>
            <person name="Kong X."/>
            <person name="Jiao Y."/>
            <person name="Jia J."/>
        </authorList>
    </citation>
    <scope>NUCLEOTIDE SEQUENCE [LARGE SCALE GENOMIC DNA]</scope>
    <source>
        <strain evidence="3">cv. AL8/78</strain>
    </source>
</reference>
<feature type="compositionally biased region" description="Polar residues" evidence="1">
    <location>
        <begin position="49"/>
        <end position="63"/>
    </location>
</feature>
<dbReference type="AlphaFoldDB" id="A0A453A800"/>
<feature type="region of interest" description="Disordered" evidence="1">
    <location>
        <begin position="49"/>
        <end position="78"/>
    </location>
</feature>
<dbReference type="Gramene" id="AET2Gv20018900.1">
    <property type="protein sequence ID" value="AET2Gv20018900.1"/>
    <property type="gene ID" value="AET2Gv20018900"/>
</dbReference>
<organism evidence="2 3">
    <name type="scientific">Aegilops tauschii subsp. strangulata</name>
    <name type="common">Goatgrass</name>
    <dbReference type="NCBI Taxonomy" id="200361"/>
    <lineage>
        <taxon>Eukaryota</taxon>
        <taxon>Viridiplantae</taxon>
        <taxon>Streptophyta</taxon>
        <taxon>Embryophyta</taxon>
        <taxon>Tracheophyta</taxon>
        <taxon>Spermatophyta</taxon>
        <taxon>Magnoliopsida</taxon>
        <taxon>Liliopsida</taxon>
        <taxon>Poales</taxon>
        <taxon>Poaceae</taxon>
        <taxon>BOP clade</taxon>
        <taxon>Pooideae</taxon>
        <taxon>Triticodae</taxon>
        <taxon>Triticeae</taxon>
        <taxon>Triticinae</taxon>
        <taxon>Aegilops</taxon>
    </lineage>
</organism>
<evidence type="ECO:0000313" key="2">
    <source>
        <dbReference type="EnsemblPlants" id="AET2Gv20018900.1"/>
    </source>
</evidence>
<reference evidence="3" key="1">
    <citation type="journal article" date="2014" name="Science">
        <title>Ancient hybridizations among the ancestral genomes of bread wheat.</title>
        <authorList>
            <consortium name="International Wheat Genome Sequencing Consortium,"/>
            <person name="Marcussen T."/>
            <person name="Sandve S.R."/>
            <person name="Heier L."/>
            <person name="Spannagl M."/>
            <person name="Pfeifer M."/>
            <person name="Jakobsen K.S."/>
            <person name="Wulff B.B."/>
            <person name="Steuernagel B."/>
            <person name="Mayer K.F."/>
            <person name="Olsen O.A."/>
        </authorList>
    </citation>
    <scope>NUCLEOTIDE SEQUENCE [LARGE SCALE GENOMIC DNA]</scope>
    <source>
        <strain evidence="3">cv. AL8/78</strain>
    </source>
</reference>
<protein>
    <submittedName>
        <fullName evidence="2">Uncharacterized protein</fullName>
    </submittedName>
</protein>
<evidence type="ECO:0000256" key="1">
    <source>
        <dbReference type="SAM" id="MobiDB-lite"/>
    </source>
</evidence>
<reference evidence="2" key="4">
    <citation type="submission" date="2019-03" db="UniProtKB">
        <authorList>
            <consortium name="EnsemblPlants"/>
        </authorList>
    </citation>
    <scope>IDENTIFICATION</scope>
</reference>
<name>A0A453A800_AEGTS</name>
<accession>A0A453A800</accession>
<evidence type="ECO:0000313" key="3">
    <source>
        <dbReference type="Proteomes" id="UP000015105"/>
    </source>
</evidence>
<keyword evidence="3" id="KW-1185">Reference proteome</keyword>
<reference evidence="2" key="3">
    <citation type="journal article" date="2017" name="Nature">
        <title>Genome sequence of the progenitor of the wheat D genome Aegilops tauschii.</title>
        <authorList>
            <person name="Luo M.C."/>
            <person name="Gu Y.Q."/>
            <person name="Puiu D."/>
            <person name="Wang H."/>
            <person name="Twardziok S.O."/>
            <person name="Deal K.R."/>
            <person name="Huo N."/>
            <person name="Zhu T."/>
            <person name="Wang L."/>
            <person name="Wang Y."/>
            <person name="McGuire P.E."/>
            <person name="Liu S."/>
            <person name="Long H."/>
            <person name="Ramasamy R.K."/>
            <person name="Rodriguez J.C."/>
            <person name="Van S.L."/>
            <person name="Yuan L."/>
            <person name="Wang Z."/>
            <person name="Xia Z."/>
            <person name="Xiao L."/>
            <person name="Anderson O.D."/>
            <person name="Ouyang S."/>
            <person name="Liang Y."/>
            <person name="Zimin A.V."/>
            <person name="Pertea G."/>
            <person name="Qi P."/>
            <person name="Bennetzen J.L."/>
            <person name="Dai X."/>
            <person name="Dawson M.W."/>
            <person name="Muller H.G."/>
            <person name="Kugler K."/>
            <person name="Rivarola-Duarte L."/>
            <person name="Spannagl M."/>
            <person name="Mayer K.F.X."/>
            <person name="Lu F.H."/>
            <person name="Bevan M.W."/>
            <person name="Leroy P."/>
            <person name="Li P."/>
            <person name="You F.M."/>
            <person name="Sun Q."/>
            <person name="Liu Z."/>
            <person name="Lyons E."/>
            <person name="Wicker T."/>
            <person name="Salzberg S.L."/>
            <person name="Devos K.M."/>
            <person name="Dvorak J."/>
        </authorList>
    </citation>
    <scope>NUCLEOTIDE SEQUENCE [LARGE SCALE GENOMIC DNA]</scope>
    <source>
        <strain evidence="2">cv. AL8/78</strain>
    </source>
</reference>
<dbReference type="Proteomes" id="UP000015105">
    <property type="component" value="Chromosome 2D"/>
</dbReference>
<sequence>MDGNSRSSSKRAKLLVMKMGPQIKLARSFRNAAAILEAEVQSEVEVGFSSTAPQIPADTSATGPLQPGAAGSQDEPRE</sequence>
<reference evidence="2" key="5">
    <citation type="journal article" date="2021" name="G3 (Bethesda)">
        <title>Aegilops tauschii genome assembly Aet v5.0 features greater sequence contiguity and improved annotation.</title>
        <authorList>
            <person name="Wang L."/>
            <person name="Zhu T."/>
            <person name="Rodriguez J.C."/>
            <person name="Deal K.R."/>
            <person name="Dubcovsky J."/>
            <person name="McGuire P.E."/>
            <person name="Lux T."/>
            <person name="Spannagl M."/>
            <person name="Mayer K.F.X."/>
            <person name="Baldrich P."/>
            <person name="Meyers B.C."/>
            <person name="Huo N."/>
            <person name="Gu Y.Q."/>
            <person name="Zhou H."/>
            <person name="Devos K.M."/>
            <person name="Bennetzen J.L."/>
            <person name="Unver T."/>
            <person name="Budak H."/>
            <person name="Gulick P.J."/>
            <person name="Galiba G."/>
            <person name="Kalapos B."/>
            <person name="Nelson D.R."/>
            <person name="Li P."/>
            <person name="You F.M."/>
            <person name="Luo M.C."/>
            <person name="Dvorak J."/>
        </authorList>
    </citation>
    <scope>NUCLEOTIDE SEQUENCE [LARGE SCALE GENOMIC DNA]</scope>
    <source>
        <strain evidence="2">cv. AL8/78</strain>
    </source>
</reference>